<dbReference type="Proteomes" id="UP000076532">
    <property type="component" value="Unassembled WGS sequence"/>
</dbReference>
<sequence>MPCTYISFQEQAEVAIFVDRTKSNMPFEDQLMLSPEDIEHNNIMGMRAALVEAENERRVKHSSGKKQVPVYREQHGKVQPKTSTATLLKEKALKTLNGSKVRTILAPTPFFTDAFISTPSISTSPATSEWDSATSNSTPALSADSGISSFDSIDSIYSLYSQSDVESSESVCLPTPLSQTPQFCYDFYGNITFPGRTAIIDNNYAHFIKHRLNNSSGQGDTGSHRKIIQQYIDRNSWSSHQYTKAQEDNNKESIRPYGPHQEPEWHLGGRYISERVKLFIGPHGTQIYLTRQGQGGLEKTAHSATTRSLSRDKYKNTVNHQYECKFKAEYQPLRSLEELRGRWEARAAFEHNNIMGMRAALLEAENERRVKHSSSKQQVPVYRERMPRSRKMYLHPYSQFQVPASFRLVPEYVQPKISAATLLKEKALKAPNGTAQDTNYLRPDAQVQLSRRRSLGSTTHRSRGHWITPQEYSTIHRSDFKLQGPGRQSRGKGTMQTHDTSIALIGYDLTGPGHEDAGAQVNNNKKTARSHEPHNREEPKRHLNGRYVSQVYTCKYSTGKGGQDESCRKTFQEMTGHSAKSELRSETIRVTRVLNKGHFDGIAWNSMSFHSSEQSHLGRIDDWGQAESRPTRNSDVVLWRVRGAGKIRAGPVAIFHLAYLPTAPLPDICWKAHLSDPRHFATRLVFF</sequence>
<protein>
    <submittedName>
        <fullName evidence="2">Uncharacterized protein</fullName>
    </submittedName>
</protein>
<evidence type="ECO:0000313" key="2">
    <source>
        <dbReference type="EMBL" id="KZP10738.1"/>
    </source>
</evidence>
<gene>
    <name evidence="2" type="ORF">FIBSPDRAFT_937853</name>
</gene>
<feature type="compositionally biased region" description="Basic and acidic residues" evidence="1">
    <location>
        <begin position="529"/>
        <end position="541"/>
    </location>
</feature>
<dbReference type="AlphaFoldDB" id="A0A165ZMM4"/>
<evidence type="ECO:0000256" key="1">
    <source>
        <dbReference type="SAM" id="MobiDB-lite"/>
    </source>
</evidence>
<organism evidence="2 3">
    <name type="scientific">Athelia psychrophila</name>
    <dbReference type="NCBI Taxonomy" id="1759441"/>
    <lineage>
        <taxon>Eukaryota</taxon>
        <taxon>Fungi</taxon>
        <taxon>Dikarya</taxon>
        <taxon>Basidiomycota</taxon>
        <taxon>Agaricomycotina</taxon>
        <taxon>Agaricomycetes</taxon>
        <taxon>Agaricomycetidae</taxon>
        <taxon>Atheliales</taxon>
        <taxon>Atheliaceae</taxon>
        <taxon>Athelia</taxon>
    </lineage>
</organism>
<proteinExistence type="predicted"/>
<keyword evidence="3" id="KW-1185">Reference proteome</keyword>
<accession>A0A165ZMM4</accession>
<evidence type="ECO:0000313" key="3">
    <source>
        <dbReference type="Proteomes" id="UP000076532"/>
    </source>
</evidence>
<name>A0A165ZMM4_9AGAM</name>
<reference evidence="2 3" key="1">
    <citation type="journal article" date="2016" name="Mol. Biol. Evol.">
        <title>Comparative Genomics of Early-Diverging Mushroom-Forming Fungi Provides Insights into the Origins of Lignocellulose Decay Capabilities.</title>
        <authorList>
            <person name="Nagy L.G."/>
            <person name="Riley R."/>
            <person name="Tritt A."/>
            <person name="Adam C."/>
            <person name="Daum C."/>
            <person name="Floudas D."/>
            <person name="Sun H."/>
            <person name="Yadav J.S."/>
            <person name="Pangilinan J."/>
            <person name="Larsson K.H."/>
            <person name="Matsuura K."/>
            <person name="Barry K."/>
            <person name="Labutti K."/>
            <person name="Kuo R."/>
            <person name="Ohm R.A."/>
            <person name="Bhattacharya S.S."/>
            <person name="Shirouzu T."/>
            <person name="Yoshinaga Y."/>
            <person name="Martin F.M."/>
            <person name="Grigoriev I.V."/>
            <person name="Hibbett D.S."/>
        </authorList>
    </citation>
    <scope>NUCLEOTIDE SEQUENCE [LARGE SCALE GENOMIC DNA]</scope>
    <source>
        <strain evidence="2 3">CBS 109695</strain>
    </source>
</reference>
<dbReference type="EMBL" id="KV417674">
    <property type="protein sequence ID" value="KZP10738.1"/>
    <property type="molecule type" value="Genomic_DNA"/>
</dbReference>
<feature type="region of interest" description="Disordered" evidence="1">
    <location>
        <begin position="512"/>
        <end position="542"/>
    </location>
</feature>